<evidence type="ECO:0000256" key="2">
    <source>
        <dbReference type="ARBA" id="ARBA00022723"/>
    </source>
</evidence>
<dbReference type="InterPro" id="IPR027417">
    <property type="entry name" value="P-loop_NTPase"/>
</dbReference>
<keyword evidence="3 6" id="KW-0547">Nucleotide-binding</keyword>
<keyword evidence="9" id="KW-0175">Coiled coil</keyword>
<dbReference type="HOGENOM" id="CLU_019597_2_1_6"/>
<dbReference type="AlphaFoldDB" id="Q0AB59"/>
<evidence type="ECO:0000256" key="5">
    <source>
        <dbReference type="ARBA" id="ARBA00023134"/>
    </source>
</evidence>
<dbReference type="SUPFAM" id="SSF52540">
    <property type="entry name" value="P-loop containing nucleoside triphosphate hydrolases"/>
    <property type="match status" value="1"/>
</dbReference>
<name>Q0AB59_ALKEH</name>
<evidence type="ECO:0000256" key="3">
    <source>
        <dbReference type="ARBA" id="ARBA00022741"/>
    </source>
</evidence>
<dbReference type="Gene3D" id="6.10.250.2860">
    <property type="match status" value="1"/>
</dbReference>
<dbReference type="NCBIfam" id="NF008280">
    <property type="entry name" value="PRK11058.1"/>
    <property type="match status" value="1"/>
</dbReference>
<comment type="cofactor">
    <cofactor evidence="8">
        <name>Mg(2+)</name>
        <dbReference type="ChEBI" id="CHEBI:18420"/>
    </cofactor>
</comment>
<comment type="subunit">
    <text evidence="6">Monomer. Associates with the 50S ribosomal subunit.</text>
</comment>
<feature type="coiled-coil region" evidence="9">
    <location>
        <begin position="152"/>
        <end position="179"/>
    </location>
</feature>
<dbReference type="SUPFAM" id="SSF54980">
    <property type="entry name" value="EF-G C-terminal domain-like"/>
    <property type="match status" value="1"/>
</dbReference>
<feature type="binding site" evidence="8">
    <location>
        <position position="219"/>
    </location>
    <ligand>
        <name>Mg(2+)</name>
        <dbReference type="ChEBI" id="CHEBI:18420"/>
    </ligand>
</feature>
<gene>
    <name evidence="6" type="primary">hflX</name>
    <name evidence="11" type="ordered locus">Mlg_0574</name>
</gene>
<dbReference type="GO" id="GO:0003924">
    <property type="term" value="F:GTPase activity"/>
    <property type="evidence" value="ECO:0007669"/>
    <property type="project" value="UniProtKB-UniRule"/>
</dbReference>
<dbReference type="GO" id="GO:0005737">
    <property type="term" value="C:cytoplasm"/>
    <property type="evidence" value="ECO:0007669"/>
    <property type="project" value="UniProtKB-SubCell"/>
</dbReference>
<keyword evidence="5 6" id="KW-0342">GTP-binding</keyword>
<keyword evidence="11" id="KW-0378">Hydrolase</keyword>
<dbReference type="eggNOG" id="COG2262">
    <property type="taxonomic scope" value="Bacteria"/>
</dbReference>
<dbReference type="Pfam" id="PF13167">
    <property type="entry name" value="GTP-bdg_N"/>
    <property type="match status" value="1"/>
</dbReference>
<dbReference type="InterPro" id="IPR032305">
    <property type="entry name" value="GTP-bd_M"/>
</dbReference>
<feature type="domain" description="Hflx-type G" evidence="10">
    <location>
        <begin position="186"/>
        <end position="352"/>
    </location>
</feature>
<reference evidence="12" key="1">
    <citation type="submission" date="2006-08" db="EMBL/GenBank/DDBJ databases">
        <title>Complete sequence of Alkalilimnicola ehrilichei MLHE-1.</title>
        <authorList>
            <person name="Copeland A."/>
            <person name="Lucas S."/>
            <person name="Lapidus A."/>
            <person name="Barry K."/>
            <person name="Detter J.C."/>
            <person name="Glavina del Rio T."/>
            <person name="Hammon N."/>
            <person name="Israni S."/>
            <person name="Dalin E."/>
            <person name="Tice H."/>
            <person name="Pitluck S."/>
            <person name="Sims D."/>
            <person name="Brettin T."/>
            <person name="Bruce D."/>
            <person name="Han C."/>
            <person name="Tapia R."/>
            <person name="Gilna P."/>
            <person name="Schmutz J."/>
            <person name="Larimer F."/>
            <person name="Land M."/>
            <person name="Hauser L."/>
            <person name="Kyrpides N."/>
            <person name="Mikhailova N."/>
            <person name="Oremland R.S."/>
            <person name="Hoeft S.E."/>
            <person name="Switzer-Blum J."/>
            <person name="Kulp T."/>
            <person name="King G."/>
            <person name="Tabita R."/>
            <person name="Witte B."/>
            <person name="Santini J.M."/>
            <person name="Basu P."/>
            <person name="Hollibaugh J.T."/>
            <person name="Xie G."/>
            <person name="Stolz J.F."/>
            <person name="Richardson P."/>
        </authorList>
    </citation>
    <scope>NUCLEOTIDE SEQUENCE [LARGE SCALE GENOMIC DNA]</scope>
    <source>
        <strain evidence="12">ATCC BAA-1101 / DSM 17681 / MLHE-1</strain>
    </source>
</reference>
<evidence type="ECO:0000256" key="6">
    <source>
        <dbReference type="HAMAP-Rule" id="MF_00900"/>
    </source>
</evidence>
<sequence>MLIHLDLDGDPRDTLDEFQALAESAGAEVVDAVRHRRHSPDPRFFLGRGKVEELAARIPAEGIDLVLIDHAISPAQERNLERAFRCRVLDRTGLILDIFAQRARSHEGKLQVELAQLRHIASRLVRGWSHLERQKGGIGLRGPGETQLEMDRRMLGTRIKQLERKLEKVRRQRAQGRQARRRQEFPVVSLVGYTNAGKSTLFNALTGSGLYADDRLFATLDTTLRRLELPDGQPVILADTVGFISDLPHGLVAAFRSTLEEVGESDLLLHVVDAADPDRREHARQVQQVLADIGASEVPVLTVYNKADLCQHPVGILRDDREAPEAVWVSAAAGRGLDELEEAVAECLGGGRVRGRVRLPAHQGRLRARFYQLGQVLDERVEEDGVIDLLVDLPRRELDRLRSNEGLTAPLETETALHDPS</sequence>
<dbReference type="InterPro" id="IPR016496">
    <property type="entry name" value="GTPase_HflX"/>
</dbReference>
<dbReference type="InterPro" id="IPR025121">
    <property type="entry name" value="GTPase_HflX_N"/>
</dbReference>
<dbReference type="FunFam" id="3.40.50.11060:FF:000001">
    <property type="entry name" value="GTPase HflX"/>
    <property type="match status" value="1"/>
</dbReference>
<evidence type="ECO:0000256" key="4">
    <source>
        <dbReference type="ARBA" id="ARBA00022842"/>
    </source>
</evidence>
<dbReference type="Proteomes" id="UP000001962">
    <property type="component" value="Chromosome"/>
</dbReference>
<dbReference type="InterPro" id="IPR030394">
    <property type="entry name" value="G_HFLX_dom"/>
</dbReference>
<protein>
    <recommendedName>
        <fullName evidence="6">GTPase HflX</fullName>
    </recommendedName>
    <alternativeName>
        <fullName evidence="6">GTP-binding protein HflX</fullName>
    </alternativeName>
</protein>
<accession>Q0AB59</accession>
<dbReference type="EMBL" id="CP000453">
    <property type="protein sequence ID" value="ABI55928.1"/>
    <property type="molecule type" value="Genomic_DNA"/>
</dbReference>
<evidence type="ECO:0000256" key="8">
    <source>
        <dbReference type="PIRSR" id="PIRSR006809-2"/>
    </source>
</evidence>
<dbReference type="GO" id="GO:0097216">
    <property type="term" value="F:guanosine tetraphosphate binding"/>
    <property type="evidence" value="ECO:0007669"/>
    <property type="project" value="UniProtKB-ARBA"/>
</dbReference>
<dbReference type="FunFam" id="3.40.50.300:FF:000173">
    <property type="entry name" value="GTPase HflX"/>
    <property type="match status" value="1"/>
</dbReference>
<dbReference type="Pfam" id="PF01926">
    <property type="entry name" value="MMR_HSR1"/>
    <property type="match status" value="1"/>
</dbReference>
<dbReference type="InterPro" id="IPR042108">
    <property type="entry name" value="GTPase_HflX_N_sf"/>
</dbReference>
<feature type="binding site" evidence="8">
    <location>
        <position position="199"/>
    </location>
    <ligand>
        <name>Mg(2+)</name>
        <dbReference type="ChEBI" id="CHEBI:18420"/>
    </ligand>
</feature>
<keyword evidence="4 8" id="KW-0460">Magnesium</keyword>
<dbReference type="NCBIfam" id="TIGR03156">
    <property type="entry name" value="GTP_HflX"/>
    <property type="match status" value="1"/>
</dbReference>
<comment type="similarity">
    <text evidence="6">Belongs to the TRAFAC class OBG-HflX-like GTPase superfamily. HflX GTPase family.</text>
</comment>
<dbReference type="GO" id="GO:0005525">
    <property type="term" value="F:GTP binding"/>
    <property type="evidence" value="ECO:0007669"/>
    <property type="project" value="UniProtKB-UniRule"/>
</dbReference>
<comment type="subcellular location">
    <subcellularLocation>
        <location evidence="6">Cytoplasm</location>
    </subcellularLocation>
    <text evidence="6">May associate with membranes.</text>
</comment>
<evidence type="ECO:0000313" key="12">
    <source>
        <dbReference type="Proteomes" id="UP000001962"/>
    </source>
</evidence>
<dbReference type="KEGG" id="aeh:Mlg_0574"/>
<evidence type="ECO:0000256" key="1">
    <source>
        <dbReference type="ARBA" id="ARBA00022490"/>
    </source>
</evidence>
<dbReference type="GO" id="GO:0043022">
    <property type="term" value="F:ribosome binding"/>
    <property type="evidence" value="ECO:0007669"/>
    <property type="project" value="TreeGrafter"/>
</dbReference>
<dbReference type="PIRSF" id="PIRSF006809">
    <property type="entry name" value="GTP-binding_hflX_prd"/>
    <property type="match status" value="1"/>
</dbReference>
<feature type="binding site" evidence="7">
    <location>
        <begin position="192"/>
        <end position="199"/>
    </location>
    <ligand>
        <name>GTP</name>
        <dbReference type="ChEBI" id="CHEBI:37565"/>
    </ligand>
</feature>
<proteinExistence type="inferred from homology"/>
<keyword evidence="1 6" id="KW-0963">Cytoplasm</keyword>
<dbReference type="PANTHER" id="PTHR10229">
    <property type="entry name" value="GTP-BINDING PROTEIN HFLX"/>
    <property type="match status" value="1"/>
</dbReference>
<evidence type="ECO:0000256" key="9">
    <source>
        <dbReference type="SAM" id="Coils"/>
    </source>
</evidence>
<feature type="binding site" evidence="7">
    <location>
        <begin position="239"/>
        <end position="242"/>
    </location>
    <ligand>
        <name>GTP</name>
        <dbReference type="ChEBI" id="CHEBI:37565"/>
    </ligand>
</feature>
<dbReference type="InterPro" id="IPR045498">
    <property type="entry name" value="HflX_C"/>
</dbReference>
<evidence type="ECO:0000313" key="11">
    <source>
        <dbReference type="EMBL" id="ABI55928.1"/>
    </source>
</evidence>
<dbReference type="InterPro" id="IPR006073">
    <property type="entry name" value="GTP-bd"/>
</dbReference>
<evidence type="ECO:0000256" key="7">
    <source>
        <dbReference type="PIRSR" id="PIRSR006809-1"/>
    </source>
</evidence>
<dbReference type="PROSITE" id="PS51705">
    <property type="entry name" value="G_HFLX"/>
    <property type="match status" value="1"/>
</dbReference>
<comment type="function">
    <text evidence="6">GTPase that associates with the 50S ribosomal subunit and may have a role during protein synthesis or ribosome biogenesis.</text>
</comment>
<keyword evidence="2 8" id="KW-0479">Metal-binding</keyword>
<evidence type="ECO:0000259" key="10">
    <source>
        <dbReference type="PROSITE" id="PS51705"/>
    </source>
</evidence>
<dbReference type="Pfam" id="PF16360">
    <property type="entry name" value="GTP-bdg_M"/>
    <property type="match status" value="1"/>
</dbReference>
<dbReference type="Gene3D" id="3.40.50.11060">
    <property type="entry name" value="GTPase HflX, N-terminal domain"/>
    <property type="match status" value="1"/>
</dbReference>
<dbReference type="HAMAP" id="MF_00900">
    <property type="entry name" value="GTPase_HflX"/>
    <property type="match status" value="1"/>
</dbReference>
<feature type="binding site" evidence="7">
    <location>
        <begin position="217"/>
        <end position="221"/>
    </location>
    <ligand>
        <name>GTP</name>
        <dbReference type="ChEBI" id="CHEBI:37565"/>
    </ligand>
</feature>
<dbReference type="PANTHER" id="PTHR10229:SF0">
    <property type="entry name" value="GTP-BINDING PROTEIN 6-RELATED"/>
    <property type="match status" value="1"/>
</dbReference>
<dbReference type="Gene3D" id="3.40.50.300">
    <property type="entry name" value="P-loop containing nucleotide triphosphate hydrolases"/>
    <property type="match status" value="1"/>
</dbReference>
<dbReference type="Pfam" id="PF19275">
    <property type="entry name" value="HflX_C"/>
    <property type="match status" value="1"/>
</dbReference>
<dbReference type="GO" id="GO:0046872">
    <property type="term" value="F:metal ion binding"/>
    <property type="evidence" value="ECO:0007669"/>
    <property type="project" value="UniProtKB-KW"/>
</dbReference>
<feature type="binding site" evidence="7">
    <location>
        <begin position="305"/>
        <end position="308"/>
    </location>
    <ligand>
        <name>GTP</name>
        <dbReference type="ChEBI" id="CHEBI:37565"/>
    </ligand>
</feature>
<dbReference type="InterPro" id="IPR035647">
    <property type="entry name" value="EFG_III/V"/>
</dbReference>
<dbReference type="CDD" id="cd01878">
    <property type="entry name" value="HflX"/>
    <property type="match status" value="1"/>
</dbReference>
<organism evidence="11 12">
    <name type="scientific">Alkalilimnicola ehrlichii (strain ATCC BAA-1101 / DSM 17681 / MLHE-1)</name>
    <dbReference type="NCBI Taxonomy" id="187272"/>
    <lineage>
        <taxon>Bacteria</taxon>
        <taxon>Pseudomonadati</taxon>
        <taxon>Pseudomonadota</taxon>
        <taxon>Gammaproteobacteria</taxon>
        <taxon>Chromatiales</taxon>
        <taxon>Ectothiorhodospiraceae</taxon>
        <taxon>Alkalilimnicola</taxon>
    </lineage>
</organism>
<keyword evidence="12" id="KW-1185">Reference proteome</keyword>
<dbReference type="PRINTS" id="PR00326">
    <property type="entry name" value="GTP1OBG"/>
</dbReference>